<evidence type="ECO:0000313" key="2">
    <source>
        <dbReference type="Ensembl" id="ENSLCNP00005028447.1"/>
    </source>
</evidence>
<feature type="compositionally biased region" description="Low complexity" evidence="1">
    <location>
        <begin position="253"/>
        <end position="283"/>
    </location>
</feature>
<accession>A0A667ITP3</accession>
<feature type="region of interest" description="Disordered" evidence="1">
    <location>
        <begin position="197"/>
        <end position="292"/>
    </location>
</feature>
<reference evidence="2" key="1">
    <citation type="submission" date="2025-08" db="UniProtKB">
        <authorList>
            <consortium name="Ensembl"/>
        </authorList>
    </citation>
    <scope>IDENTIFICATION</scope>
</reference>
<evidence type="ECO:0000256" key="1">
    <source>
        <dbReference type="SAM" id="MobiDB-lite"/>
    </source>
</evidence>
<reference evidence="2" key="2">
    <citation type="submission" date="2025-09" db="UniProtKB">
        <authorList>
            <consortium name="Ensembl"/>
        </authorList>
    </citation>
    <scope>IDENTIFICATION</scope>
</reference>
<organism evidence="2 3">
    <name type="scientific">Lynx canadensis</name>
    <name type="common">Canada lynx</name>
    <name type="synonym">Felis canadensis</name>
    <dbReference type="NCBI Taxonomy" id="61383"/>
    <lineage>
        <taxon>Eukaryota</taxon>
        <taxon>Metazoa</taxon>
        <taxon>Chordata</taxon>
        <taxon>Craniata</taxon>
        <taxon>Vertebrata</taxon>
        <taxon>Euteleostomi</taxon>
        <taxon>Mammalia</taxon>
        <taxon>Eutheria</taxon>
        <taxon>Laurasiatheria</taxon>
        <taxon>Carnivora</taxon>
        <taxon>Feliformia</taxon>
        <taxon>Felidae</taxon>
        <taxon>Felinae</taxon>
        <taxon>Lynx</taxon>
    </lineage>
</organism>
<dbReference type="Proteomes" id="UP000472241">
    <property type="component" value="Unplaced"/>
</dbReference>
<feature type="region of interest" description="Disordered" evidence="1">
    <location>
        <begin position="102"/>
        <end position="163"/>
    </location>
</feature>
<dbReference type="Ensembl" id="ENSLCNT00005031765.1">
    <property type="protein sequence ID" value="ENSLCNP00005028447.1"/>
    <property type="gene ID" value="ENSLCNG00005018508.1"/>
</dbReference>
<feature type="compositionally biased region" description="Polar residues" evidence="1">
    <location>
        <begin position="210"/>
        <end position="219"/>
    </location>
</feature>
<keyword evidence="3" id="KW-1185">Reference proteome</keyword>
<dbReference type="AlphaFoldDB" id="A0A667ITP3"/>
<name>A0A667ITP3_LYNCA</name>
<gene>
    <name evidence="2" type="primary">BRI3</name>
</gene>
<sequence length="292" mass="29701">MDHKPLLQERPPAYNLEAGQGDFACGPHGYGAIPAAPPPPPYPYLVTGAPGGRGRGGGPGANFGLRAVATFNPETNFSPDAAAAGGAARPCSAGGGGGVPARVLPRSLPGAGNASRCGRGRRVRLPQRDPAVRPSAYPGAAGGWGGIREHQAGSSRDAPRPSCQLTSLTRCRLQVSTRSSPSRALGEGGCRLDFGKDKWGEVGGKGRSSPHASQISSLPPSHVPSCPQGYPPTTPGSTTSTVEMSPGTLPIPSLSLEAARSAESGFWRTPSPSWASSWPSSCSRLGSSAVLP</sequence>
<proteinExistence type="predicted"/>
<protein>
    <submittedName>
        <fullName evidence="2">Brain protein I3</fullName>
    </submittedName>
</protein>
<feature type="region of interest" description="Disordered" evidence="1">
    <location>
        <begin position="1"/>
        <end position="20"/>
    </location>
</feature>
<evidence type="ECO:0000313" key="3">
    <source>
        <dbReference type="Proteomes" id="UP000472241"/>
    </source>
</evidence>